<dbReference type="Proteomes" id="UP000073492">
    <property type="component" value="Unassembled WGS sequence"/>
</dbReference>
<evidence type="ECO:0000256" key="1">
    <source>
        <dbReference type="SAM" id="MobiDB-lite"/>
    </source>
</evidence>
<dbReference type="InterPro" id="IPR047205">
    <property type="entry name" value="RMP1"/>
</dbReference>
<proteinExistence type="predicted"/>
<dbReference type="CDD" id="cd22573">
    <property type="entry name" value="RMP1_RBD"/>
    <property type="match status" value="1"/>
</dbReference>
<dbReference type="PANTHER" id="PTHR37792:SF1">
    <property type="entry name" value="RIBONUCLEASE MRP PROTEIN SUBUNIT RMP1"/>
    <property type="match status" value="1"/>
</dbReference>
<name>A0A139IER9_9PEZI</name>
<keyword evidence="4" id="KW-1185">Reference proteome</keyword>
<dbReference type="GO" id="GO:0000466">
    <property type="term" value="P:maturation of 5.8S rRNA from tricistronic rRNA transcript (SSU-rRNA, 5.8S rRNA, LSU-rRNA)"/>
    <property type="evidence" value="ECO:0007669"/>
    <property type="project" value="TreeGrafter"/>
</dbReference>
<dbReference type="EMBL" id="LFZO01000127">
    <property type="protein sequence ID" value="KXT13169.1"/>
    <property type="molecule type" value="Genomic_DNA"/>
</dbReference>
<dbReference type="PANTHER" id="PTHR37792">
    <property type="entry name" value="RIBONUCLEASE MRP PROTEIN SUBUNIT RMP1"/>
    <property type="match status" value="1"/>
</dbReference>
<feature type="region of interest" description="Disordered" evidence="1">
    <location>
        <begin position="158"/>
        <end position="240"/>
    </location>
</feature>
<dbReference type="Pfam" id="PF20945">
    <property type="entry name" value="RMP1"/>
    <property type="match status" value="1"/>
</dbReference>
<sequence>MAPMASDIHFEIDQERFTKLDHISDLLHLFHHRNKNQHRHSHWYKHFNTFRRQLQSLLSDLNSLNSVPSTHTAAIQRRKTLDPKLISCTQKRLEFWRDVMFTKWQFAFNQVIADGRFSVLGVFLYSSLAEVGNLTGVVGMLEELGSLEVEKALDEFSKDTEWDEGTPLKRDGQDEGVAVRREEPAEEDLGVEGVGDVPAGTSAEIPAARQASRKRSAEMSTLKPKKKRKKGGNAIDDIFG</sequence>
<dbReference type="STRING" id="113226.A0A139IER9"/>
<evidence type="ECO:0000259" key="2">
    <source>
        <dbReference type="Pfam" id="PF20945"/>
    </source>
</evidence>
<dbReference type="GO" id="GO:0042134">
    <property type="term" value="F:rRNA primary transcript binding"/>
    <property type="evidence" value="ECO:0007669"/>
    <property type="project" value="InterPro"/>
</dbReference>
<reference evidence="3 4" key="1">
    <citation type="submission" date="2015-07" db="EMBL/GenBank/DDBJ databases">
        <title>Comparative genomics of the Sigatoka disease complex on banana suggests a link between parallel evolutionary changes in Pseudocercospora fijiensis and Pseudocercospora eumusae and increased virulence on the banana host.</title>
        <authorList>
            <person name="Chang T.-C."/>
            <person name="Salvucci A."/>
            <person name="Crous P.W."/>
            <person name="Stergiopoulos I."/>
        </authorList>
    </citation>
    <scope>NUCLEOTIDE SEQUENCE [LARGE SCALE GENOMIC DNA]</scope>
    <source>
        <strain evidence="3 4">CBS 116634</strain>
    </source>
</reference>
<evidence type="ECO:0000313" key="3">
    <source>
        <dbReference type="EMBL" id="KXT13169.1"/>
    </source>
</evidence>
<dbReference type="GO" id="GO:0000172">
    <property type="term" value="C:ribonuclease MRP complex"/>
    <property type="evidence" value="ECO:0007669"/>
    <property type="project" value="InterPro"/>
</dbReference>
<feature type="compositionally biased region" description="Basic and acidic residues" evidence="1">
    <location>
        <begin position="158"/>
        <end position="183"/>
    </location>
</feature>
<accession>A0A139IER9</accession>
<dbReference type="OrthoDB" id="5414547at2759"/>
<dbReference type="GO" id="GO:0000294">
    <property type="term" value="P:nuclear-transcribed mRNA catabolic process, RNase MRP-dependent"/>
    <property type="evidence" value="ECO:0007669"/>
    <property type="project" value="TreeGrafter"/>
</dbReference>
<dbReference type="InterPro" id="IPR047204">
    <property type="entry name" value="RMP1_RBD"/>
</dbReference>
<comment type="caution">
    <text evidence="3">The sequence shown here is derived from an EMBL/GenBank/DDBJ whole genome shotgun (WGS) entry which is preliminary data.</text>
</comment>
<protein>
    <recommendedName>
        <fullName evidence="2">RNase MRP protein 1 RNA binding domain-containing protein</fullName>
    </recommendedName>
</protein>
<dbReference type="AlphaFoldDB" id="A0A139IER9"/>
<evidence type="ECO:0000313" key="4">
    <source>
        <dbReference type="Proteomes" id="UP000073492"/>
    </source>
</evidence>
<gene>
    <name evidence="3" type="ORF">AC579_9393</name>
</gene>
<feature type="domain" description="RNase MRP protein 1 RNA binding" evidence="2">
    <location>
        <begin position="26"/>
        <end position="130"/>
    </location>
</feature>
<organism evidence="3 4">
    <name type="scientific">Pseudocercospora musae</name>
    <dbReference type="NCBI Taxonomy" id="113226"/>
    <lineage>
        <taxon>Eukaryota</taxon>
        <taxon>Fungi</taxon>
        <taxon>Dikarya</taxon>
        <taxon>Ascomycota</taxon>
        <taxon>Pezizomycotina</taxon>
        <taxon>Dothideomycetes</taxon>
        <taxon>Dothideomycetidae</taxon>
        <taxon>Mycosphaerellales</taxon>
        <taxon>Mycosphaerellaceae</taxon>
        <taxon>Pseudocercospora</taxon>
    </lineage>
</organism>